<keyword evidence="1" id="KW-0547">Nucleotide-binding</keyword>
<accession>T1GCL4</accession>
<dbReference type="Gene3D" id="3.40.50.300">
    <property type="entry name" value="P-loop containing nucleotide triphosphate hydrolases"/>
    <property type="match status" value="1"/>
</dbReference>
<reference evidence="7" key="1">
    <citation type="submission" date="2013-02" db="EMBL/GenBank/DDBJ databases">
        <authorList>
            <person name="Hughes D."/>
        </authorList>
    </citation>
    <scope>NUCLEOTIDE SEQUENCE</scope>
    <source>
        <strain>Durham</strain>
        <strain evidence="7">NC isolate 2 -- Noor lab</strain>
    </source>
</reference>
<feature type="domain" description="GB1/RHD3-type G" evidence="5">
    <location>
        <begin position="1"/>
        <end position="218"/>
    </location>
</feature>
<dbReference type="SUPFAM" id="SSF52540">
    <property type="entry name" value="P-loop containing nucleoside triphosphate hydrolases"/>
    <property type="match status" value="1"/>
</dbReference>
<dbReference type="EnsemblMetazoa" id="MESCA001030-RA">
    <property type="protein sequence ID" value="MESCA001030-PA"/>
    <property type="gene ID" value="MESCA001030"/>
</dbReference>
<evidence type="ECO:0000313" key="6">
    <source>
        <dbReference type="EnsemblMetazoa" id="MESCA001030-PA"/>
    </source>
</evidence>
<organism evidence="6 7">
    <name type="scientific">Megaselia scalaris</name>
    <name type="common">Humpbacked fly</name>
    <name type="synonym">Phora scalaris</name>
    <dbReference type="NCBI Taxonomy" id="36166"/>
    <lineage>
        <taxon>Eukaryota</taxon>
        <taxon>Metazoa</taxon>
        <taxon>Ecdysozoa</taxon>
        <taxon>Arthropoda</taxon>
        <taxon>Hexapoda</taxon>
        <taxon>Insecta</taxon>
        <taxon>Pterygota</taxon>
        <taxon>Neoptera</taxon>
        <taxon>Endopterygota</taxon>
        <taxon>Diptera</taxon>
        <taxon>Brachycera</taxon>
        <taxon>Muscomorpha</taxon>
        <taxon>Platypezoidea</taxon>
        <taxon>Phoridae</taxon>
        <taxon>Megaseliini</taxon>
        <taxon>Megaselia</taxon>
    </lineage>
</organism>
<dbReference type="InterPro" id="IPR030386">
    <property type="entry name" value="G_GB1_RHD3_dom"/>
</dbReference>
<dbReference type="GO" id="GO:0003924">
    <property type="term" value="F:GTPase activity"/>
    <property type="evidence" value="ECO:0007669"/>
    <property type="project" value="InterPro"/>
</dbReference>
<dbReference type="InterPro" id="IPR036543">
    <property type="entry name" value="Guanylate-bd_C_sf"/>
</dbReference>
<dbReference type="InterPro" id="IPR015894">
    <property type="entry name" value="Guanylate-bd_N"/>
</dbReference>
<dbReference type="Pfam" id="PF02263">
    <property type="entry name" value="GBP"/>
    <property type="match status" value="1"/>
</dbReference>
<evidence type="ECO:0000259" key="5">
    <source>
        <dbReference type="PROSITE" id="PS51715"/>
    </source>
</evidence>
<keyword evidence="3" id="KW-0342">GTP-binding</keyword>
<dbReference type="GO" id="GO:0005525">
    <property type="term" value="F:GTP binding"/>
    <property type="evidence" value="ECO:0007669"/>
    <property type="project" value="UniProtKB-KW"/>
</dbReference>
<dbReference type="EMBL" id="CAQQ02027421">
    <property type="status" value="NOT_ANNOTATED_CDS"/>
    <property type="molecule type" value="Genomic_DNA"/>
</dbReference>
<evidence type="ECO:0000256" key="1">
    <source>
        <dbReference type="ARBA" id="ARBA00022741"/>
    </source>
</evidence>
<dbReference type="Proteomes" id="UP000015102">
    <property type="component" value="Unassembled WGS sequence"/>
</dbReference>
<name>T1GCL4_MEGSC</name>
<dbReference type="InterPro" id="IPR027417">
    <property type="entry name" value="P-loop_NTPase"/>
</dbReference>
<keyword evidence="2" id="KW-0378">Hydrolase</keyword>
<comment type="similarity">
    <text evidence="4">Belongs to the TRAFAC class dynamin-like GTPase superfamily. GB1/RHD3 GTPase family.</text>
</comment>
<sequence length="313" mass="35822">YKKKDATNWLEKENGVLTGFSWKSGPERDTTGILMWSDVFTHDDGDNKIAIIILDTQGVFDSQTTVTECSYIFALSNLVSSVQIFNISQNIHETDLQALQLFTEYGRLVLEETNSKPFQKLQFLIRDWSWDYMNPLGAVGGKQVLDKFMRITSDQHECLKSIRQHIISSFSEIECFLLPHPGLKVASNPQFKGQLDFIEENFKDNLKILVPLILSPENLKIKEINGNIIRTKDLITYFKTYAQLLDDDSQPKPSSIVDATAEANHMLAISEAKDLYISEMNLIKNECYKEDAFKEEHLKIKNKALNLMVMTII</sequence>
<dbReference type="AlphaFoldDB" id="T1GCL4"/>
<evidence type="ECO:0000256" key="4">
    <source>
        <dbReference type="PROSITE-ProRule" id="PRU01052"/>
    </source>
</evidence>
<dbReference type="STRING" id="36166.T1GCL4"/>
<dbReference type="OMA" id="NECYKED"/>
<evidence type="ECO:0000256" key="3">
    <source>
        <dbReference type="ARBA" id="ARBA00023134"/>
    </source>
</evidence>
<dbReference type="Gene3D" id="1.20.58.420">
    <property type="entry name" value="AHSP"/>
    <property type="match status" value="1"/>
</dbReference>
<keyword evidence="7" id="KW-1185">Reference proteome</keyword>
<dbReference type="SUPFAM" id="SSF48340">
    <property type="entry name" value="Interferon-induced guanylate-binding protein 1 (GBP1), C-terminal domain"/>
    <property type="match status" value="1"/>
</dbReference>
<reference evidence="6" key="2">
    <citation type="submission" date="2015-06" db="UniProtKB">
        <authorList>
            <consortium name="EnsemblMetazoa"/>
        </authorList>
    </citation>
    <scope>IDENTIFICATION</scope>
</reference>
<protein>
    <recommendedName>
        <fullName evidence="5">GB1/RHD3-type G domain-containing protein</fullName>
    </recommendedName>
</protein>
<dbReference type="PANTHER" id="PTHR10751">
    <property type="entry name" value="GUANYLATE BINDING PROTEIN"/>
    <property type="match status" value="1"/>
</dbReference>
<evidence type="ECO:0000256" key="2">
    <source>
        <dbReference type="ARBA" id="ARBA00022801"/>
    </source>
</evidence>
<evidence type="ECO:0000313" key="7">
    <source>
        <dbReference type="Proteomes" id="UP000015102"/>
    </source>
</evidence>
<proteinExistence type="inferred from homology"/>
<dbReference type="PROSITE" id="PS51715">
    <property type="entry name" value="G_GB1_RHD3"/>
    <property type="match status" value="1"/>
</dbReference>
<dbReference type="HOGENOM" id="CLU_021447_0_1_1"/>